<dbReference type="InterPro" id="IPR029060">
    <property type="entry name" value="PIN-like_dom_sf"/>
</dbReference>
<dbReference type="Proteomes" id="UP000015346">
    <property type="component" value="Unassembled WGS sequence"/>
</dbReference>
<gene>
    <name evidence="2" type="ORF">ruthe_00810</name>
</gene>
<feature type="domain" description="PIN" evidence="1">
    <location>
        <begin position="2"/>
        <end position="107"/>
    </location>
</feature>
<evidence type="ECO:0000313" key="3">
    <source>
        <dbReference type="Proteomes" id="UP000015346"/>
    </source>
</evidence>
<dbReference type="RefSeq" id="WP_021096913.1">
    <property type="nucleotide sequence ID" value="NZ_KE557320.1"/>
</dbReference>
<evidence type="ECO:0000259" key="1">
    <source>
        <dbReference type="Pfam" id="PF13470"/>
    </source>
</evidence>
<dbReference type="STRING" id="1123069.ruthe_00810"/>
<dbReference type="HOGENOM" id="CLU_096418_0_0_5"/>
<dbReference type="SUPFAM" id="SSF88723">
    <property type="entry name" value="PIN domain-like"/>
    <property type="match status" value="1"/>
</dbReference>
<accession>S9SL99</accession>
<comment type="caution">
    <text evidence="2">The sequence shown here is derived from an EMBL/GenBank/DDBJ whole genome shotgun (WGS) entry which is preliminary data.</text>
</comment>
<dbReference type="EMBL" id="AOLV01000009">
    <property type="protein sequence ID" value="EPX87139.1"/>
    <property type="molecule type" value="Genomic_DNA"/>
</dbReference>
<proteinExistence type="predicted"/>
<dbReference type="InterPro" id="IPR002716">
    <property type="entry name" value="PIN_dom"/>
</dbReference>
<protein>
    <submittedName>
        <fullName evidence="2">PIN domain protein</fullName>
    </submittedName>
</protein>
<name>S9SL99_9RHOB</name>
<dbReference type="OrthoDB" id="211933at2"/>
<reference evidence="2 3" key="1">
    <citation type="journal article" date="2013" name="Stand. Genomic Sci.">
        <title>Genome sequence of the reddish-pigmented Rubellimicrobium thermophilum type strain (DSM 16684(T)), a member of the Roseobacter clade.</title>
        <authorList>
            <person name="Fiebig A."/>
            <person name="Riedel T."/>
            <person name="Gronow S."/>
            <person name="Petersen J."/>
            <person name="Klenk H.P."/>
            <person name="Goker M."/>
        </authorList>
    </citation>
    <scope>NUCLEOTIDE SEQUENCE [LARGE SCALE GENOMIC DNA]</scope>
    <source>
        <strain evidence="2 3">DSM 16684</strain>
    </source>
</reference>
<dbReference type="Pfam" id="PF13470">
    <property type="entry name" value="PIN_3"/>
    <property type="match status" value="1"/>
</dbReference>
<dbReference type="AlphaFoldDB" id="S9SL99"/>
<dbReference type="PATRIC" id="fig|1123069.3.peg.779"/>
<keyword evidence="3" id="KW-1185">Reference proteome</keyword>
<dbReference type="NCBIfam" id="NF046100">
    <property type="entry name" value="RSP_2648_fam_PIN"/>
    <property type="match status" value="1"/>
</dbReference>
<evidence type="ECO:0000313" key="2">
    <source>
        <dbReference type="EMBL" id="EPX87139.1"/>
    </source>
</evidence>
<sequence>MKVFLDACVLYPTVLREILLGCAARQLFTPLWSDRVLEEWARAAARLGPAAEELARSEIAAARRMFPAAEVTRFGGLERRLWLPDPGDVHVLAAAVAGSADAILTWNAMDFPRGLLAEEGLMRLDPDHFLVGLAESAPADVSAVVAASVREATRLSGEEWTAGRLLRKARLPRLARTLTRISG</sequence>
<organism evidence="2 3">
    <name type="scientific">Rubellimicrobium thermophilum DSM 16684</name>
    <dbReference type="NCBI Taxonomy" id="1123069"/>
    <lineage>
        <taxon>Bacteria</taxon>
        <taxon>Pseudomonadati</taxon>
        <taxon>Pseudomonadota</taxon>
        <taxon>Alphaproteobacteria</taxon>
        <taxon>Rhodobacterales</taxon>
        <taxon>Roseobacteraceae</taxon>
        <taxon>Rubellimicrobium</taxon>
    </lineage>
</organism>